<keyword evidence="7" id="KW-0961">Cell wall biogenesis/degradation</keyword>
<feature type="transmembrane region" description="Helical" evidence="7">
    <location>
        <begin position="148"/>
        <end position="165"/>
    </location>
</feature>
<gene>
    <name evidence="7" type="primary">mraY</name>
    <name evidence="10" type="ORF">SAMN06296020_10336</name>
</gene>
<keyword evidence="5 7" id="KW-1133">Transmembrane helix</keyword>
<feature type="binding site" evidence="9">
    <location>
        <position position="169"/>
    </location>
    <ligand>
        <name>Mg(2+)</name>
        <dbReference type="ChEBI" id="CHEBI:18420"/>
    </ligand>
</feature>
<feature type="transmembrane region" description="Helical" evidence="7">
    <location>
        <begin position="177"/>
        <end position="197"/>
    </location>
</feature>
<dbReference type="HAMAP" id="MF_00038">
    <property type="entry name" value="MraY"/>
    <property type="match status" value="1"/>
</dbReference>
<feature type="transmembrane region" description="Helical" evidence="7">
    <location>
        <begin position="233"/>
        <end position="252"/>
    </location>
</feature>
<dbReference type="InterPro" id="IPR000715">
    <property type="entry name" value="Glycosyl_transferase_4"/>
</dbReference>
<comment type="cofactor">
    <cofactor evidence="7 9">
        <name>Mg(2+)</name>
        <dbReference type="ChEBI" id="CHEBI:18420"/>
    </cofactor>
</comment>
<feature type="transmembrane region" description="Helical" evidence="7">
    <location>
        <begin position="298"/>
        <end position="319"/>
    </location>
</feature>
<dbReference type="AlphaFoldDB" id="A0AA45WUI5"/>
<evidence type="ECO:0000256" key="4">
    <source>
        <dbReference type="ARBA" id="ARBA00022692"/>
    </source>
</evidence>
<dbReference type="NCBIfam" id="TIGR00445">
    <property type="entry name" value="mraY"/>
    <property type="match status" value="1"/>
</dbReference>
<organism evidence="10 11">
    <name type="scientific">Anoxynatronum buryatiense</name>
    <dbReference type="NCBI Taxonomy" id="489973"/>
    <lineage>
        <taxon>Bacteria</taxon>
        <taxon>Bacillati</taxon>
        <taxon>Bacillota</taxon>
        <taxon>Clostridia</taxon>
        <taxon>Eubacteriales</taxon>
        <taxon>Clostridiaceae</taxon>
        <taxon>Anoxynatronum</taxon>
    </lineage>
</organism>
<dbReference type="GO" id="GO:0046872">
    <property type="term" value="F:metal ion binding"/>
    <property type="evidence" value="ECO:0007669"/>
    <property type="project" value="UniProtKB-KW"/>
</dbReference>
<protein>
    <recommendedName>
        <fullName evidence="7 8">Phospho-N-acetylmuramoyl-pentapeptide-transferase</fullName>
        <ecNumber evidence="7 8">2.7.8.13</ecNumber>
    </recommendedName>
    <alternativeName>
        <fullName evidence="7">UDP-MurNAc-pentapeptide phosphotransferase</fullName>
    </alternativeName>
</protein>
<comment type="subcellular location">
    <subcellularLocation>
        <location evidence="7">Cell membrane</location>
        <topology evidence="7">Multi-pass membrane protein</topology>
    </subcellularLocation>
    <subcellularLocation>
        <location evidence="1">Membrane</location>
        <topology evidence="1">Multi-pass membrane protein</topology>
    </subcellularLocation>
</comment>
<evidence type="ECO:0000313" key="11">
    <source>
        <dbReference type="Proteomes" id="UP001158066"/>
    </source>
</evidence>
<keyword evidence="3 7" id="KW-0808">Transferase</keyword>
<sequence length="320" mass="34533">MLLQRSLVLAILLGFLFAAALGPVLIPVLKKIKAGQSIRQDGPQSHLAKQGTPTMGGLMFILASVTATLMMTQLEETLLLALMGFLIFGAIGFVDDYLKVVLKRPMGLRAYQKMIMQLTAAGGLLLFAENRGLVPSHLYIPFLRDELTLGWVMIPFLIWVIVGTVNSVNLTDGLDGLAAGTMVIVSGFFSLVCWHLSFTELAWFAGTLSGACLGFLIFNIYPARVFMGDTGSLALGGALSVIALMTNLTLLLPVVGGIFFAETLSVILQVASFKLTGNRLFKMSPLHHHFELSGWSESRVVTTFWGVTIVLCLVGILGIP</sequence>
<feature type="binding site" evidence="9">
    <location>
        <position position="229"/>
    </location>
    <ligand>
        <name>Mg(2+)</name>
        <dbReference type="ChEBI" id="CHEBI:18420"/>
    </ligand>
</feature>
<keyword evidence="7" id="KW-1003">Cell membrane</keyword>
<dbReference type="Proteomes" id="UP001158066">
    <property type="component" value="Unassembled WGS sequence"/>
</dbReference>
<evidence type="ECO:0000256" key="5">
    <source>
        <dbReference type="ARBA" id="ARBA00022989"/>
    </source>
</evidence>
<dbReference type="PROSITE" id="PS01348">
    <property type="entry name" value="MRAY_2"/>
    <property type="match status" value="1"/>
</dbReference>
<evidence type="ECO:0000256" key="1">
    <source>
        <dbReference type="ARBA" id="ARBA00004141"/>
    </source>
</evidence>
<comment type="catalytic activity">
    <reaction evidence="7">
        <text>UDP-N-acetyl-alpha-D-muramoyl-L-alanyl-gamma-D-glutamyl-meso-2,6-diaminopimeloyl-D-alanyl-D-alanine + di-trans,octa-cis-undecaprenyl phosphate = di-trans,octa-cis-undecaprenyl diphospho-N-acetyl-alpha-D-muramoyl-L-alanyl-D-glutamyl-meso-2,6-diaminopimeloyl-D-alanyl-D-alanine + UMP</text>
        <dbReference type="Rhea" id="RHEA:28386"/>
        <dbReference type="ChEBI" id="CHEBI:57865"/>
        <dbReference type="ChEBI" id="CHEBI:60392"/>
        <dbReference type="ChEBI" id="CHEBI:61386"/>
        <dbReference type="ChEBI" id="CHEBI:61387"/>
        <dbReference type="EC" id="2.7.8.13"/>
    </reaction>
</comment>
<keyword evidence="6 7" id="KW-0472">Membrane</keyword>
<keyword evidence="7" id="KW-0132">Cell division</keyword>
<keyword evidence="7 9" id="KW-0479">Metal-binding</keyword>
<keyword evidence="7" id="KW-0573">Peptidoglycan synthesis</keyword>
<dbReference type="GO" id="GO:0051301">
    <property type="term" value="P:cell division"/>
    <property type="evidence" value="ECO:0007669"/>
    <property type="project" value="UniProtKB-KW"/>
</dbReference>
<evidence type="ECO:0000256" key="8">
    <source>
        <dbReference type="NCBIfam" id="TIGR00445"/>
    </source>
</evidence>
<dbReference type="PANTHER" id="PTHR22926">
    <property type="entry name" value="PHOSPHO-N-ACETYLMURAMOYL-PENTAPEPTIDE-TRANSFERASE"/>
    <property type="match status" value="1"/>
</dbReference>
<dbReference type="GO" id="GO:0008963">
    <property type="term" value="F:phospho-N-acetylmuramoyl-pentapeptide-transferase activity"/>
    <property type="evidence" value="ECO:0007669"/>
    <property type="project" value="UniProtKB-UniRule"/>
</dbReference>
<name>A0AA45WUI5_9CLOT</name>
<comment type="function">
    <text evidence="7">Catalyzes the initial step of the lipid cycle reactions in the biosynthesis of the cell wall peptidoglycan: transfers peptidoglycan precursor phospho-MurNAc-pentapeptide from UDP-MurNAc-pentapeptide onto the lipid carrier undecaprenyl phosphate, yielding undecaprenyl-pyrophosphoryl-MurNAc-pentapeptide, known as lipid I.</text>
</comment>
<evidence type="ECO:0000256" key="9">
    <source>
        <dbReference type="PIRSR" id="PIRSR600715-1"/>
    </source>
</evidence>
<keyword evidence="4 7" id="KW-0812">Transmembrane</keyword>
<evidence type="ECO:0000256" key="6">
    <source>
        <dbReference type="ARBA" id="ARBA00023136"/>
    </source>
</evidence>
<evidence type="ECO:0000256" key="7">
    <source>
        <dbReference type="HAMAP-Rule" id="MF_00038"/>
    </source>
</evidence>
<keyword evidence="7 9" id="KW-0460">Magnesium</keyword>
<comment type="caution">
    <text evidence="10">The sequence shown here is derived from an EMBL/GenBank/DDBJ whole genome shotgun (WGS) entry which is preliminary data.</text>
</comment>
<dbReference type="CDD" id="cd06852">
    <property type="entry name" value="GT_MraY"/>
    <property type="match status" value="1"/>
</dbReference>
<dbReference type="EC" id="2.7.8.13" evidence="7 8"/>
<dbReference type="EMBL" id="FXUF01000003">
    <property type="protein sequence ID" value="SMP46632.1"/>
    <property type="molecule type" value="Genomic_DNA"/>
</dbReference>
<dbReference type="GO" id="GO:0009252">
    <property type="term" value="P:peptidoglycan biosynthetic process"/>
    <property type="evidence" value="ECO:0007669"/>
    <property type="project" value="UniProtKB-UniRule"/>
</dbReference>
<accession>A0AA45WUI5</accession>
<dbReference type="Pfam" id="PF10555">
    <property type="entry name" value="MraY_sig1"/>
    <property type="match status" value="1"/>
</dbReference>
<feature type="transmembrane region" description="Helical" evidence="7">
    <location>
        <begin position="203"/>
        <end position="221"/>
    </location>
</feature>
<dbReference type="GO" id="GO:0008360">
    <property type="term" value="P:regulation of cell shape"/>
    <property type="evidence" value="ECO:0007669"/>
    <property type="project" value="UniProtKB-KW"/>
</dbReference>
<proteinExistence type="inferred from homology"/>
<feature type="transmembrane region" description="Helical" evidence="7">
    <location>
        <begin position="50"/>
        <end position="71"/>
    </location>
</feature>
<keyword evidence="11" id="KW-1185">Reference proteome</keyword>
<feature type="transmembrane region" description="Helical" evidence="7">
    <location>
        <begin position="77"/>
        <end position="98"/>
    </location>
</feature>
<keyword evidence="7" id="KW-0131">Cell cycle</keyword>
<comment type="pathway">
    <text evidence="7">Cell wall biogenesis; peptidoglycan biosynthesis.</text>
</comment>
<dbReference type="GO" id="GO:0071555">
    <property type="term" value="P:cell wall organization"/>
    <property type="evidence" value="ECO:0007669"/>
    <property type="project" value="UniProtKB-KW"/>
</dbReference>
<evidence type="ECO:0000256" key="2">
    <source>
        <dbReference type="ARBA" id="ARBA00005583"/>
    </source>
</evidence>
<dbReference type="InterPro" id="IPR003524">
    <property type="entry name" value="PNAcMuramoyl-5peptid_Trfase"/>
</dbReference>
<keyword evidence="7" id="KW-0133">Cell shape</keyword>
<feature type="transmembrane region" description="Helical" evidence="7">
    <location>
        <begin position="6"/>
        <end position="29"/>
    </location>
</feature>
<dbReference type="PANTHER" id="PTHR22926:SF5">
    <property type="entry name" value="PHOSPHO-N-ACETYLMURAMOYL-PENTAPEPTIDE-TRANSFERASE HOMOLOG"/>
    <property type="match status" value="1"/>
</dbReference>
<reference evidence="10" key="1">
    <citation type="submission" date="2017-05" db="EMBL/GenBank/DDBJ databases">
        <authorList>
            <person name="Varghese N."/>
            <person name="Submissions S."/>
        </authorList>
    </citation>
    <scope>NUCLEOTIDE SEQUENCE</scope>
    <source>
        <strain evidence="10">Su22</strain>
    </source>
</reference>
<dbReference type="Pfam" id="PF00953">
    <property type="entry name" value="Glycos_transf_4"/>
    <property type="match status" value="1"/>
</dbReference>
<dbReference type="InterPro" id="IPR018480">
    <property type="entry name" value="PNAcMuramoyl-5peptid_Trfase_CS"/>
</dbReference>
<comment type="similarity">
    <text evidence="2 7">Belongs to the glycosyltransferase 4 family. MraY subfamily.</text>
</comment>
<evidence type="ECO:0000313" key="10">
    <source>
        <dbReference type="EMBL" id="SMP46632.1"/>
    </source>
</evidence>
<dbReference type="GO" id="GO:0005886">
    <property type="term" value="C:plasma membrane"/>
    <property type="evidence" value="ECO:0007669"/>
    <property type="project" value="UniProtKB-SubCell"/>
</dbReference>
<dbReference type="PROSITE" id="PS01347">
    <property type="entry name" value="MRAY_1"/>
    <property type="match status" value="1"/>
</dbReference>
<evidence type="ECO:0000256" key="3">
    <source>
        <dbReference type="ARBA" id="ARBA00022679"/>
    </source>
</evidence>